<sequence length="76" mass="8736">MWIMPECNYNEKQPAQIHNHHISNEIIRKQVIAAKGSIYTNRDSACGVKRAKALSLFPHKIIYKSLNFLSDSKQPL</sequence>
<keyword evidence="2" id="KW-1185">Reference proteome</keyword>
<organism evidence="1 2">
    <name type="scientific">Parablautia intestinalis</name>
    <dbReference type="NCBI Taxonomy" id="2320100"/>
    <lineage>
        <taxon>Bacteria</taxon>
        <taxon>Bacillati</taxon>
        <taxon>Bacillota</taxon>
        <taxon>Clostridia</taxon>
        <taxon>Lachnospirales</taxon>
        <taxon>Lachnospiraceae</taxon>
        <taxon>Parablautia</taxon>
    </lineage>
</organism>
<reference evidence="1 2" key="1">
    <citation type="submission" date="2018-09" db="EMBL/GenBank/DDBJ databases">
        <title>Murine metabolic-syndrome-specific gut microbial biobank.</title>
        <authorList>
            <person name="Liu C."/>
        </authorList>
    </citation>
    <scope>NUCLEOTIDE SEQUENCE [LARGE SCALE GENOMIC DNA]</scope>
    <source>
        <strain evidence="1 2">0.1xD8-82</strain>
    </source>
</reference>
<protein>
    <submittedName>
        <fullName evidence="1">Uncharacterized protein</fullName>
    </submittedName>
</protein>
<dbReference type="EMBL" id="RAYQ01000008">
    <property type="protein sequence ID" value="RKI91689.1"/>
    <property type="molecule type" value="Genomic_DNA"/>
</dbReference>
<evidence type="ECO:0000313" key="1">
    <source>
        <dbReference type="EMBL" id="RKI91689.1"/>
    </source>
</evidence>
<dbReference type="AlphaFoldDB" id="A0A3A9AK00"/>
<accession>A0A3A9AK00</accession>
<proteinExistence type="predicted"/>
<evidence type="ECO:0000313" key="2">
    <source>
        <dbReference type="Proteomes" id="UP000280696"/>
    </source>
</evidence>
<gene>
    <name evidence="1" type="ORF">D7V94_08755</name>
</gene>
<comment type="caution">
    <text evidence="1">The sequence shown here is derived from an EMBL/GenBank/DDBJ whole genome shotgun (WGS) entry which is preliminary data.</text>
</comment>
<dbReference type="Proteomes" id="UP000280696">
    <property type="component" value="Unassembled WGS sequence"/>
</dbReference>
<name>A0A3A9AK00_9FIRM</name>